<proteinExistence type="predicted"/>
<dbReference type="Proteomes" id="UP001160519">
    <property type="component" value="Unassembled WGS sequence"/>
</dbReference>
<dbReference type="InterPro" id="IPR021301">
    <property type="entry name" value="DUF2779"/>
</dbReference>
<accession>A0AA43Q6D7</accession>
<dbReference type="SMART" id="SM00843">
    <property type="entry name" value="Ftsk_gamma"/>
    <property type="match status" value="1"/>
</dbReference>
<organism evidence="2 3">
    <name type="scientific">Candidatus Methylobacter titanis</name>
    <dbReference type="NCBI Taxonomy" id="3053457"/>
    <lineage>
        <taxon>Bacteria</taxon>
        <taxon>Pseudomonadati</taxon>
        <taxon>Pseudomonadota</taxon>
        <taxon>Gammaproteobacteria</taxon>
        <taxon>Methylococcales</taxon>
        <taxon>Methylococcaceae</taxon>
        <taxon>Methylobacter</taxon>
    </lineage>
</organism>
<dbReference type="InterPro" id="IPR018541">
    <property type="entry name" value="Ftsk_gamma"/>
</dbReference>
<protein>
    <submittedName>
        <fullName evidence="2">DUF2779 domain-containing protein</fullName>
    </submittedName>
</protein>
<evidence type="ECO:0000313" key="3">
    <source>
        <dbReference type="Proteomes" id="UP001160519"/>
    </source>
</evidence>
<dbReference type="InterPro" id="IPR036388">
    <property type="entry name" value="WH-like_DNA-bd_sf"/>
</dbReference>
<comment type="caution">
    <text evidence="2">The sequence shown here is derived from an EMBL/GenBank/DDBJ whole genome shotgun (WGS) entry which is preliminary data.</text>
</comment>
<evidence type="ECO:0000313" key="2">
    <source>
        <dbReference type="EMBL" id="MDI1232446.1"/>
    </source>
</evidence>
<dbReference type="EMBL" id="JAQSDF010000087">
    <property type="protein sequence ID" value="MDI1232446.1"/>
    <property type="molecule type" value="Genomic_DNA"/>
</dbReference>
<reference evidence="2" key="1">
    <citation type="submission" date="2023-01" db="EMBL/GenBank/DDBJ databases">
        <title>Biogeochemical cycle of methane in antarctic sediments.</title>
        <authorList>
            <person name="Roldan D.M."/>
            <person name="Menes R.J."/>
        </authorList>
    </citation>
    <scope>NUCLEOTIDE SEQUENCE [LARGE SCALE GENOMIC DNA]</scope>
    <source>
        <strain evidence="2">K-2018 MAG008</strain>
    </source>
</reference>
<name>A0AA43Q6D7_9GAMM</name>
<dbReference type="Gene3D" id="1.10.10.10">
    <property type="entry name" value="Winged helix-like DNA-binding domain superfamily/Winged helix DNA-binding domain"/>
    <property type="match status" value="1"/>
</dbReference>
<sequence>MAGHGLSKSRIIAWKQCPKRLWLQIHQRELLEVSYETERGFQIGYEVGDVAQGLFPNGILIDDDDLSAALVSTKTVMATYPDRPIFEATFQHDGVLVRADLLLPTPKGYRMVEVKSSASVKPYHINDCAVQAWVLLQNDIALCSIELAHIDTSFVYQGNGDYQGLFHHENLDELVYPLVELVPDWILEARSTLSGDEPAIEPGAQCTDPFECPFIAYCTRGMVAPEQPEFPLDILYRMQETAKEVLRSKGFADALQVPIEFLNETQQWIQRVSQTGVAELALNVLPILINLPYPRYYLDFETINLAVPRWAQTSPYRSQVPFQWSCHIESIRGQLQHLMFLDVSGNDPRRACAEQMIAALGNEGPVFVYYQAFEKGRIAELAALFPDLAPALLAINDRVVDLLPIARTNYYHPDMKGSWSIKAVLPTIAPELDYTQLAVDNGGAAQDAYREILHPDTPDVRKQELTEGLREYCKLDTLAMVRLAWFLQGFHVRLFMPGVAMDDWAAAILTATAYHNDSLLLNAVDILHRRCKFQQTAMISQPVSMLQRRFKLGHSKTLSLVEEMVRLGILSPKVNRPIIVTIDR</sequence>
<feature type="domain" description="FtsK gamma" evidence="1">
    <location>
        <begin position="513"/>
        <end position="583"/>
    </location>
</feature>
<evidence type="ECO:0000259" key="1">
    <source>
        <dbReference type="SMART" id="SM00843"/>
    </source>
</evidence>
<dbReference type="AlphaFoldDB" id="A0AA43Q6D7"/>
<gene>
    <name evidence="2" type="ORF">PSU93_15005</name>
</gene>
<dbReference type="Pfam" id="PF11074">
    <property type="entry name" value="DUF2779"/>
    <property type="match status" value="1"/>
</dbReference>
<keyword evidence="3" id="KW-1185">Reference proteome</keyword>